<evidence type="ECO:0000259" key="19">
    <source>
        <dbReference type="PROSITE" id="PS50011"/>
    </source>
</evidence>
<keyword evidence="7 15" id="KW-0547">Nucleotide-binding</keyword>
<feature type="cross-link" description="Glycyl lysine isopeptide (Lys-Gly) (interchain with G-Cter in SUMO2)" evidence="16">
    <location>
        <position position="174"/>
    </location>
</feature>
<comment type="catalytic activity">
    <reaction evidence="13">
        <text>L-seryl-[protein] + ATP = O-phospho-L-seryl-[protein] + ADP + H(+)</text>
        <dbReference type="Rhea" id="RHEA:17989"/>
        <dbReference type="Rhea" id="RHEA-COMP:9863"/>
        <dbReference type="Rhea" id="RHEA-COMP:11604"/>
        <dbReference type="ChEBI" id="CHEBI:15378"/>
        <dbReference type="ChEBI" id="CHEBI:29999"/>
        <dbReference type="ChEBI" id="CHEBI:30616"/>
        <dbReference type="ChEBI" id="CHEBI:83421"/>
        <dbReference type="ChEBI" id="CHEBI:456216"/>
        <dbReference type="EC" id="2.7.11.1"/>
    </reaction>
</comment>
<evidence type="ECO:0000256" key="18">
    <source>
        <dbReference type="RuleBase" id="RU000304"/>
    </source>
</evidence>
<name>A0A813FHX2_POLGL</name>
<dbReference type="InterPro" id="IPR017441">
    <property type="entry name" value="Protein_kinase_ATP_BS"/>
</dbReference>
<dbReference type="OMA" id="RMEGEIM"/>
<dbReference type="EC" id="2.7.11.1" evidence="2"/>
<evidence type="ECO:0000256" key="8">
    <source>
        <dbReference type="ARBA" id="ARBA00022777"/>
    </source>
</evidence>
<reference evidence="20" key="1">
    <citation type="submission" date="2021-02" db="EMBL/GenBank/DDBJ databases">
        <authorList>
            <person name="Dougan E. K."/>
            <person name="Rhodes N."/>
            <person name="Thang M."/>
            <person name="Chan C."/>
        </authorList>
    </citation>
    <scope>NUCLEOTIDE SEQUENCE</scope>
</reference>
<feature type="binding site" evidence="15">
    <location>
        <begin position="176"/>
        <end position="177"/>
    </location>
    <ligand>
        <name>ATP</name>
        <dbReference type="ChEBI" id="CHEBI:30616"/>
    </ligand>
</feature>
<feature type="non-terminal residue" evidence="20">
    <location>
        <position position="1"/>
    </location>
</feature>
<dbReference type="FunFam" id="3.30.200.20:FF:000315">
    <property type="entry name" value="Calcium-dependent protein kinase 3"/>
    <property type="match status" value="1"/>
</dbReference>
<evidence type="ECO:0000256" key="5">
    <source>
        <dbReference type="ARBA" id="ARBA00022723"/>
    </source>
</evidence>
<dbReference type="Proteomes" id="UP000654075">
    <property type="component" value="Unassembled WGS sequence"/>
</dbReference>
<keyword evidence="3 18" id="KW-0723">Serine/threonine-protein kinase</keyword>
<comment type="similarity">
    <text evidence="11">Belongs to the protein kinase superfamily. Ser/Thr protein kinase family. CDPK subfamily.</text>
</comment>
<dbReference type="Gene3D" id="1.10.510.10">
    <property type="entry name" value="Transferase(Phosphotransferase) domain 1"/>
    <property type="match status" value="1"/>
</dbReference>
<keyword evidence="5" id="KW-0479">Metal-binding</keyword>
<evidence type="ECO:0000313" key="20">
    <source>
        <dbReference type="EMBL" id="CAE8609988.1"/>
    </source>
</evidence>
<evidence type="ECO:0000256" key="11">
    <source>
        <dbReference type="ARBA" id="ARBA00024334"/>
    </source>
</evidence>
<evidence type="ECO:0000256" key="2">
    <source>
        <dbReference type="ARBA" id="ARBA00012513"/>
    </source>
</evidence>
<feature type="active site" description="Proton acceptor" evidence="14">
    <location>
        <position position="172"/>
    </location>
</feature>
<evidence type="ECO:0000256" key="3">
    <source>
        <dbReference type="ARBA" id="ARBA00022527"/>
    </source>
</evidence>
<evidence type="ECO:0000256" key="10">
    <source>
        <dbReference type="ARBA" id="ARBA00022840"/>
    </source>
</evidence>
<dbReference type="OrthoDB" id="8693905at2759"/>
<dbReference type="PROSITE" id="PS50011">
    <property type="entry name" value="PROTEIN_KINASE_DOM"/>
    <property type="match status" value="1"/>
</dbReference>
<comment type="catalytic activity">
    <reaction evidence="12">
        <text>L-threonyl-[protein] + ATP = O-phospho-L-threonyl-[protein] + ADP + H(+)</text>
        <dbReference type="Rhea" id="RHEA:46608"/>
        <dbReference type="Rhea" id="RHEA-COMP:11060"/>
        <dbReference type="Rhea" id="RHEA-COMP:11605"/>
        <dbReference type="ChEBI" id="CHEBI:15378"/>
        <dbReference type="ChEBI" id="CHEBI:30013"/>
        <dbReference type="ChEBI" id="CHEBI:30616"/>
        <dbReference type="ChEBI" id="CHEBI:61977"/>
        <dbReference type="ChEBI" id="CHEBI:456216"/>
        <dbReference type="EC" id="2.7.11.1"/>
    </reaction>
</comment>
<dbReference type="AlphaFoldDB" id="A0A813FHX2"/>
<dbReference type="InterPro" id="IPR000719">
    <property type="entry name" value="Prot_kinase_dom"/>
</dbReference>
<evidence type="ECO:0000256" key="15">
    <source>
        <dbReference type="PIRSR" id="PIRSR630616-2"/>
    </source>
</evidence>
<dbReference type="EMBL" id="CAJNNV010024483">
    <property type="protein sequence ID" value="CAE8609988.1"/>
    <property type="molecule type" value="Genomic_DNA"/>
</dbReference>
<organism evidence="20 21">
    <name type="scientific">Polarella glacialis</name>
    <name type="common">Dinoflagellate</name>
    <dbReference type="NCBI Taxonomy" id="89957"/>
    <lineage>
        <taxon>Eukaryota</taxon>
        <taxon>Sar</taxon>
        <taxon>Alveolata</taxon>
        <taxon>Dinophyceae</taxon>
        <taxon>Suessiales</taxon>
        <taxon>Suessiaceae</taxon>
        <taxon>Polarella</taxon>
    </lineage>
</organism>
<evidence type="ECO:0000256" key="16">
    <source>
        <dbReference type="PIRSR" id="PIRSR630616-3"/>
    </source>
</evidence>
<keyword evidence="4" id="KW-0808">Transferase</keyword>
<gene>
    <name evidence="20" type="ORF">PGLA1383_LOCUS27814</name>
</gene>
<evidence type="ECO:0000256" key="4">
    <source>
        <dbReference type="ARBA" id="ARBA00022679"/>
    </source>
</evidence>
<dbReference type="GO" id="GO:0046872">
    <property type="term" value="F:metal ion binding"/>
    <property type="evidence" value="ECO:0007669"/>
    <property type="project" value="UniProtKB-KW"/>
</dbReference>
<feature type="binding site" evidence="15 17">
    <location>
        <position position="77"/>
    </location>
    <ligand>
        <name>ATP</name>
        <dbReference type="ChEBI" id="CHEBI:30616"/>
    </ligand>
</feature>
<feature type="domain" description="Protein kinase" evidence="19">
    <location>
        <begin position="48"/>
        <end position="209"/>
    </location>
</feature>
<dbReference type="InterPro" id="IPR008271">
    <property type="entry name" value="Ser/Thr_kinase_AS"/>
</dbReference>
<dbReference type="SMART" id="SM00220">
    <property type="entry name" value="S_TKc"/>
    <property type="match status" value="1"/>
</dbReference>
<keyword evidence="21" id="KW-1185">Reference proteome</keyword>
<dbReference type="SUPFAM" id="SSF56112">
    <property type="entry name" value="Protein kinase-like (PK-like)"/>
    <property type="match status" value="1"/>
</dbReference>
<evidence type="ECO:0000256" key="9">
    <source>
        <dbReference type="ARBA" id="ARBA00022837"/>
    </source>
</evidence>
<keyword evidence="10 15" id="KW-0067">ATP-binding</keyword>
<keyword evidence="6" id="KW-0677">Repeat</keyword>
<accession>A0A813FHX2</accession>
<dbReference type="Pfam" id="PF00069">
    <property type="entry name" value="Pkinase"/>
    <property type="match status" value="1"/>
</dbReference>
<dbReference type="InterPro" id="IPR030616">
    <property type="entry name" value="Aur-like"/>
</dbReference>
<dbReference type="PROSITE" id="PS00108">
    <property type="entry name" value="PROTEIN_KINASE_ST"/>
    <property type="match status" value="1"/>
</dbReference>
<keyword evidence="9" id="KW-0106">Calcium</keyword>
<dbReference type="PANTHER" id="PTHR24350">
    <property type="entry name" value="SERINE/THREONINE-PROTEIN KINASE IAL-RELATED"/>
    <property type="match status" value="1"/>
</dbReference>
<evidence type="ECO:0000256" key="17">
    <source>
        <dbReference type="PROSITE-ProRule" id="PRU10141"/>
    </source>
</evidence>
<sequence length="209" mass="23197">MFSLGLSRKTPKAVDGPIVSVADVGGQPTLRSSLVATISSLREIDAQLEELEVIGQGSYGTVYRVRERATGRTRVMKSVVRPESWNQDRLRMEGEIMKHLDHPHILRIFSWFENGDTARLVMEYCTGGEILSAIRKGRANGETMKEGWASTAVRQTFQALAYLHAKGVVHKDLKGENILLLHDTMDDKGKHFGNEPHVVVCDLGTAEVV</sequence>
<dbReference type="GO" id="GO:0005524">
    <property type="term" value="F:ATP binding"/>
    <property type="evidence" value="ECO:0007669"/>
    <property type="project" value="UniProtKB-UniRule"/>
</dbReference>
<evidence type="ECO:0000313" key="21">
    <source>
        <dbReference type="Proteomes" id="UP000654075"/>
    </source>
</evidence>
<evidence type="ECO:0000256" key="1">
    <source>
        <dbReference type="ARBA" id="ARBA00001946"/>
    </source>
</evidence>
<evidence type="ECO:0000256" key="14">
    <source>
        <dbReference type="PIRSR" id="PIRSR630616-1"/>
    </source>
</evidence>
<evidence type="ECO:0000256" key="13">
    <source>
        <dbReference type="ARBA" id="ARBA00048679"/>
    </source>
</evidence>
<proteinExistence type="inferred from homology"/>
<evidence type="ECO:0000256" key="6">
    <source>
        <dbReference type="ARBA" id="ARBA00022737"/>
    </source>
</evidence>
<evidence type="ECO:0000256" key="12">
    <source>
        <dbReference type="ARBA" id="ARBA00047899"/>
    </source>
</evidence>
<comment type="caution">
    <text evidence="20">The sequence shown here is derived from an EMBL/GenBank/DDBJ whole genome shotgun (WGS) entry which is preliminary data.</text>
</comment>
<protein>
    <recommendedName>
        <fullName evidence="2">non-specific serine/threonine protein kinase</fullName>
        <ecNumber evidence="2">2.7.11.1</ecNumber>
    </recommendedName>
</protein>
<comment type="cofactor">
    <cofactor evidence="1">
        <name>Mg(2+)</name>
        <dbReference type="ChEBI" id="CHEBI:18420"/>
    </cofactor>
</comment>
<keyword evidence="8" id="KW-0418">Kinase</keyword>
<evidence type="ECO:0000256" key="7">
    <source>
        <dbReference type="ARBA" id="ARBA00022741"/>
    </source>
</evidence>
<dbReference type="GO" id="GO:0004674">
    <property type="term" value="F:protein serine/threonine kinase activity"/>
    <property type="evidence" value="ECO:0007669"/>
    <property type="project" value="UniProtKB-KW"/>
</dbReference>
<dbReference type="PROSITE" id="PS00107">
    <property type="entry name" value="PROTEIN_KINASE_ATP"/>
    <property type="match status" value="1"/>
</dbReference>
<dbReference type="InterPro" id="IPR011009">
    <property type="entry name" value="Kinase-like_dom_sf"/>
</dbReference>